<comment type="caution">
    <text evidence="2">The sequence shown here is derived from an EMBL/GenBank/DDBJ whole genome shotgun (WGS) entry which is preliminary data.</text>
</comment>
<keyword evidence="3" id="KW-1185">Reference proteome</keyword>
<feature type="region of interest" description="Disordered" evidence="1">
    <location>
        <begin position="58"/>
        <end position="81"/>
    </location>
</feature>
<evidence type="ECO:0000256" key="1">
    <source>
        <dbReference type="SAM" id="MobiDB-lite"/>
    </source>
</evidence>
<accession>A0ABV9XI46</accession>
<gene>
    <name evidence="2" type="ORF">ACFPM3_18495</name>
</gene>
<organism evidence="2 3">
    <name type="scientific">Streptomyces coeruleoprunus</name>
    <dbReference type="NCBI Taxonomy" id="285563"/>
    <lineage>
        <taxon>Bacteria</taxon>
        <taxon>Bacillati</taxon>
        <taxon>Actinomycetota</taxon>
        <taxon>Actinomycetes</taxon>
        <taxon>Kitasatosporales</taxon>
        <taxon>Streptomycetaceae</taxon>
        <taxon>Streptomyces</taxon>
    </lineage>
</organism>
<proteinExistence type="predicted"/>
<reference evidence="3" key="1">
    <citation type="journal article" date="2019" name="Int. J. Syst. Evol. Microbiol.">
        <title>The Global Catalogue of Microorganisms (GCM) 10K type strain sequencing project: providing services to taxonomists for standard genome sequencing and annotation.</title>
        <authorList>
            <consortium name="The Broad Institute Genomics Platform"/>
            <consortium name="The Broad Institute Genome Sequencing Center for Infectious Disease"/>
            <person name="Wu L."/>
            <person name="Ma J."/>
        </authorList>
    </citation>
    <scope>NUCLEOTIDE SEQUENCE [LARGE SCALE GENOMIC DNA]</scope>
    <source>
        <strain evidence="3">CGMCC 4.1648</strain>
    </source>
</reference>
<dbReference type="RefSeq" id="WP_345686105.1">
    <property type="nucleotide sequence ID" value="NZ_BAABIT010000001.1"/>
</dbReference>
<sequence>MEQFTGYAKYGNTSTPWAGDANGYDPDAVRINLDTLPEALGQLDFRIGAQAMDNGGHYGPPQFTPWASQGGGASGLATDDNGRDPDKYRLFLETRSWPSSVTLTDFRLSVTAVDHGVPGVAAVTPWASQGGGRTTWAVDSNSYDFDGIVIGLEVQ</sequence>
<dbReference type="EMBL" id="JBHSJD010000014">
    <property type="protein sequence ID" value="MFC5024119.1"/>
    <property type="molecule type" value="Genomic_DNA"/>
</dbReference>
<protein>
    <submittedName>
        <fullName evidence="2">Uncharacterized protein</fullName>
    </submittedName>
</protein>
<evidence type="ECO:0000313" key="2">
    <source>
        <dbReference type="EMBL" id="MFC5024119.1"/>
    </source>
</evidence>
<evidence type="ECO:0000313" key="3">
    <source>
        <dbReference type="Proteomes" id="UP001595829"/>
    </source>
</evidence>
<dbReference type="Proteomes" id="UP001595829">
    <property type="component" value="Unassembled WGS sequence"/>
</dbReference>
<name>A0ABV9XI46_9ACTN</name>